<accession>A0A2D1TXB7</accession>
<feature type="domain" description="PAC" evidence="1">
    <location>
        <begin position="96"/>
        <end position="147"/>
    </location>
</feature>
<proteinExistence type="predicted"/>
<dbReference type="EMBL" id="CP024160">
    <property type="protein sequence ID" value="ATP53966.1"/>
    <property type="molecule type" value="Genomic_DNA"/>
</dbReference>
<evidence type="ECO:0000313" key="2">
    <source>
        <dbReference type="EMBL" id="ATP53966.1"/>
    </source>
</evidence>
<dbReference type="Pfam" id="PF08348">
    <property type="entry name" value="PAS_6"/>
    <property type="match status" value="1"/>
</dbReference>
<dbReference type="InterPro" id="IPR013559">
    <property type="entry name" value="YheO"/>
</dbReference>
<gene>
    <name evidence="2" type="ORF">CSV91_05085</name>
</gene>
<dbReference type="InterPro" id="IPR039446">
    <property type="entry name" value="DauR-like"/>
</dbReference>
<dbReference type="InterPro" id="IPR000700">
    <property type="entry name" value="PAS-assoc_C"/>
</dbReference>
<dbReference type="Gene3D" id="3.30.450.20">
    <property type="entry name" value="PAS domain"/>
    <property type="match status" value="1"/>
</dbReference>
<name>A0A2D1TXB7_9ACTN</name>
<dbReference type="Pfam" id="PF13309">
    <property type="entry name" value="HTH_22"/>
    <property type="match status" value="1"/>
</dbReference>
<dbReference type="KEGG" id="caer:CSV91_05085"/>
<dbReference type="PROSITE" id="PS50113">
    <property type="entry name" value="PAC"/>
    <property type="match status" value="1"/>
</dbReference>
<dbReference type="PANTHER" id="PTHR35568:SF1">
    <property type="entry name" value="TRANSCRIPTIONAL REGULATOR DAUR"/>
    <property type="match status" value="1"/>
</dbReference>
<evidence type="ECO:0000259" key="1">
    <source>
        <dbReference type="PROSITE" id="PS50113"/>
    </source>
</evidence>
<reference evidence="2 3" key="1">
    <citation type="submission" date="2017-10" db="EMBL/GenBank/DDBJ databases">
        <title>Complete genome sequence of Collinsella aerofaciens isolated from the gut of a healthy adult Indian.</title>
        <authorList>
            <person name="Bag S."/>
            <person name="Ghosh T.S."/>
            <person name="Das B."/>
        </authorList>
    </citation>
    <scope>NUCLEOTIDE SEQUENCE [LARGE SCALE GENOMIC DNA]</scope>
    <source>
        <strain evidence="3">indica</strain>
    </source>
</reference>
<protein>
    <recommendedName>
        <fullName evidence="1">PAC domain-containing protein</fullName>
    </recommendedName>
</protein>
<organism evidence="2 3">
    <name type="scientific">Collinsella aerofaciens</name>
    <dbReference type="NCBI Taxonomy" id="74426"/>
    <lineage>
        <taxon>Bacteria</taxon>
        <taxon>Bacillati</taxon>
        <taxon>Actinomycetota</taxon>
        <taxon>Coriobacteriia</taxon>
        <taxon>Coriobacteriales</taxon>
        <taxon>Coriobacteriaceae</taxon>
        <taxon>Collinsella</taxon>
    </lineage>
</organism>
<evidence type="ECO:0000313" key="3">
    <source>
        <dbReference type="Proteomes" id="UP000225608"/>
    </source>
</evidence>
<dbReference type="AlphaFoldDB" id="A0A2D1TXB7"/>
<dbReference type="Proteomes" id="UP000225608">
    <property type="component" value="Chromosome"/>
</dbReference>
<sequence length="240" mass="26677">MDLFAVKWGLWHSEPKLIFRKAPMTPAQIEFYKRLAHGLALQFGPNCEIVVHDLETDDVDHSIVVIENGHVSGRKLGDGPSHIVLESMHEGTADVHDREPYLTKTADGKLLKSSTIFIRNDEGKPVGILGINFDITLMKAFERSLDAFTGTGGTGYTEPEPITKNIGDLLEDLLHECEQFVGKPAALMTKDERIRAIGYLDRRGAFLISKSSERACEFFGISKYSFYSYLNEAKAAAGDK</sequence>
<dbReference type="InterPro" id="IPR039445">
    <property type="entry name" value="DauR-like_HTH"/>
</dbReference>
<dbReference type="PANTHER" id="PTHR35568">
    <property type="entry name" value="TRANSCRIPTIONAL REGULATOR DAUR"/>
    <property type="match status" value="1"/>
</dbReference>